<dbReference type="AlphaFoldDB" id="M5U628"/>
<reference evidence="1 2" key="1">
    <citation type="journal article" date="2013" name="Mar. Genomics">
        <title>Expression of sulfatases in Rhodopirellula baltica and the diversity of sulfatases in the genus Rhodopirellula.</title>
        <authorList>
            <person name="Wegner C.E."/>
            <person name="Richter-Heitmann T."/>
            <person name="Klindworth A."/>
            <person name="Klockow C."/>
            <person name="Richter M."/>
            <person name="Achstetter T."/>
            <person name="Glockner F.O."/>
            <person name="Harder J."/>
        </authorList>
    </citation>
    <scope>NUCLEOTIDE SEQUENCE [LARGE SCALE GENOMIC DNA]</scope>
    <source>
        <strain evidence="1 2">SM41</strain>
    </source>
</reference>
<proteinExistence type="predicted"/>
<dbReference type="PATRIC" id="fig|1263870.3.peg.5599"/>
<dbReference type="Proteomes" id="UP000011885">
    <property type="component" value="Unassembled WGS sequence"/>
</dbReference>
<name>M5U628_9BACT</name>
<keyword evidence="2" id="KW-1185">Reference proteome</keyword>
<evidence type="ECO:0000313" key="1">
    <source>
        <dbReference type="EMBL" id="EMI53311.1"/>
    </source>
</evidence>
<gene>
    <name evidence="1" type="ORF">RSSM_05284</name>
</gene>
<sequence length="49" mass="5860">MTIAFSVELSRRIHVRHRNVRMRFAWWSRGRVSEIHKDVPLVMQKTSPG</sequence>
<protein>
    <submittedName>
        <fullName evidence="1">Uncharacterized protein</fullName>
    </submittedName>
</protein>
<accession>M5U628</accession>
<evidence type="ECO:0000313" key="2">
    <source>
        <dbReference type="Proteomes" id="UP000011885"/>
    </source>
</evidence>
<organism evidence="1 2">
    <name type="scientific">Rhodopirellula sallentina SM41</name>
    <dbReference type="NCBI Taxonomy" id="1263870"/>
    <lineage>
        <taxon>Bacteria</taxon>
        <taxon>Pseudomonadati</taxon>
        <taxon>Planctomycetota</taxon>
        <taxon>Planctomycetia</taxon>
        <taxon>Pirellulales</taxon>
        <taxon>Pirellulaceae</taxon>
        <taxon>Rhodopirellula</taxon>
    </lineage>
</organism>
<dbReference type="EMBL" id="ANOH01000364">
    <property type="protein sequence ID" value="EMI53311.1"/>
    <property type="molecule type" value="Genomic_DNA"/>
</dbReference>
<comment type="caution">
    <text evidence="1">The sequence shown here is derived from an EMBL/GenBank/DDBJ whole genome shotgun (WGS) entry which is preliminary data.</text>
</comment>